<evidence type="ECO:0000313" key="2">
    <source>
        <dbReference type="EMBL" id="HGS05738.1"/>
    </source>
</evidence>
<dbReference type="PANTHER" id="PTHR11715:SF3">
    <property type="entry name" value="GLYCINE CLEAVAGE SYSTEM H PROTEIN-RELATED"/>
    <property type="match status" value="1"/>
</dbReference>
<dbReference type="GO" id="GO:0005960">
    <property type="term" value="C:glycine cleavage complex"/>
    <property type="evidence" value="ECO:0007669"/>
    <property type="project" value="InterPro"/>
</dbReference>
<dbReference type="InterPro" id="IPR033753">
    <property type="entry name" value="GCV_H/Fam206"/>
</dbReference>
<dbReference type="Gene3D" id="2.40.50.100">
    <property type="match status" value="1"/>
</dbReference>
<dbReference type="GO" id="GO:0009249">
    <property type="term" value="P:protein lipoylation"/>
    <property type="evidence" value="ECO:0007669"/>
    <property type="project" value="TreeGrafter"/>
</dbReference>
<dbReference type="AlphaFoldDB" id="A0A7V4G9B8"/>
<protein>
    <submittedName>
        <fullName evidence="2">Glycine cleavage system protein H</fullName>
    </submittedName>
</protein>
<dbReference type="PANTHER" id="PTHR11715">
    <property type="entry name" value="GLYCINE CLEAVAGE SYSTEM H PROTEIN"/>
    <property type="match status" value="1"/>
</dbReference>
<gene>
    <name evidence="2" type="ORF">ENT08_08410</name>
</gene>
<dbReference type="GO" id="GO:0005829">
    <property type="term" value="C:cytosol"/>
    <property type="evidence" value="ECO:0007669"/>
    <property type="project" value="TreeGrafter"/>
</dbReference>
<dbReference type="CDD" id="cd06848">
    <property type="entry name" value="GCS_H"/>
    <property type="match status" value="1"/>
</dbReference>
<name>A0A7V4G9B8_9BACT</name>
<dbReference type="InterPro" id="IPR011053">
    <property type="entry name" value="Single_hybrid_motif"/>
</dbReference>
<dbReference type="EMBL" id="DSXI01000498">
    <property type="protein sequence ID" value="HGS05738.1"/>
    <property type="molecule type" value="Genomic_DNA"/>
</dbReference>
<comment type="caution">
    <text evidence="2">The sequence shown here is derived from an EMBL/GenBank/DDBJ whole genome shotgun (WGS) entry which is preliminary data.</text>
</comment>
<sequence length="292" mass="32261">MTNLTPEEKHYCIWMEAGVIDFKICDKDYDCDHCEFDQAMKEAAIQSLARQKGLAALSEKKRKKLRPLPAPKCRPLPLQKVTPTAGAGYQELLAAQKQVTVQPGKPKVCEVFGVTVPTFTYLHYGHTWALVEKNGLVRLGLDDFSQRLLGPADHFNLPRPGRKFSAAEAFCSLVRQGHKAPVLAPLNGVVEAVNPKVKENPRLVHDDPFGEGWLFIANPTNLKGDLENLLFGESNLAWIEHESMKLLGMLESAVGVTLPSGGTIIDDVFGHYPQLGWPRLVAEFLHSAASDD</sequence>
<proteinExistence type="predicted"/>
<dbReference type="GO" id="GO:0019464">
    <property type="term" value="P:glycine decarboxylation via glycine cleavage system"/>
    <property type="evidence" value="ECO:0007669"/>
    <property type="project" value="InterPro"/>
</dbReference>
<accession>A0A7V4G9B8</accession>
<evidence type="ECO:0000256" key="1">
    <source>
        <dbReference type="ARBA" id="ARBA00022823"/>
    </source>
</evidence>
<organism evidence="2">
    <name type="scientific">Desulfobacca acetoxidans</name>
    <dbReference type="NCBI Taxonomy" id="60893"/>
    <lineage>
        <taxon>Bacteria</taxon>
        <taxon>Pseudomonadati</taxon>
        <taxon>Thermodesulfobacteriota</taxon>
        <taxon>Desulfobaccia</taxon>
        <taxon>Desulfobaccales</taxon>
        <taxon>Desulfobaccaceae</taxon>
        <taxon>Desulfobacca</taxon>
    </lineage>
</organism>
<dbReference type="Pfam" id="PF01597">
    <property type="entry name" value="GCV_H"/>
    <property type="match status" value="1"/>
</dbReference>
<dbReference type="InterPro" id="IPR002930">
    <property type="entry name" value="GCV_H"/>
</dbReference>
<keyword evidence="1" id="KW-0450">Lipoyl</keyword>
<reference evidence="2" key="1">
    <citation type="journal article" date="2020" name="mSystems">
        <title>Genome- and Community-Level Interaction Insights into Carbon Utilization and Element Cycling Functions of Hydrothermarchaeota in Hydrothermal Sediment.</title>
        <authorList>
            <person name="Zhou Z."/>
            <person name="Liu Y."/>
            <person name="Xu W."/>
            <person name="Pan J."/>
            <person name="Luo Z.H."/>
            <person name="Li M."/>
        </authorList>
    </citation>
    <scope>NUCLEOTIDE SEQUENCE [LARGE SCALE GENOMIC DNA]</scope>
    <source>
        <strain evidence="2">SpSt-548</strain>
    </source>
</reference>
<dbReference type="SUPFAM" id="SSF51230">
    <property type="entry name" value="Single hybrid motif"/>
    <property type="match status" value="1"/>
</dbReference>